<name>A0AAD4DGP2_9FUNG</name>
<evidence type="ECO:0000256" key="5">
    <source>
        <dbReference type="ARBA" id="ARBA00022840"/>
    </source>
</evidence>
<gene>
    <name evidence="8" type="primary">PLK2_1</name>
    <name evidence="8" type="ORF">BGZ95_005667</name>
</gene>
<protein>
    <submittedName>
        <fullName evidence="8">Serine/threonine-protein kinase plk2</fullName>
    </submittedName>
</protein>
<dbReference type="Proteomes" id="UP001194580">
    <property type="component" value="Unassembled WGS sequence"/>
</dbReference>
<dbReference type="Gene3D" id="1.10.510.10">
    <property type="entry name" value="Transferase(Phosphotransferase) domain 1"/>
    <property type="match status" value="1"/>
</dbReference>
<reference evidence="8" key="1">
    <citation type="journal article" date="2020" name="Fungal Divers.">
        <title>Resolving the Mortierellaceae phylogeny through synthesis of multi-gene phylogenetics and phylogenomics.</title>
        <authorList>
            <person name="Vandepol N."/>
            <person name="Liber J."/>
            <person name="Desiro A."/>
            <person name="Na H."/>
            <person name="Kennedy M."/>
            <person name="Barry K."/>
            <person name="Grigoriev I.V."/>
            <person name="Miller A.N."/>
            <person name="O'Donnell K."/>
            <person name="Stajich J.E."/>
            <person name="Bonito G."/>
        </authorList>
    </citation>
    <scope>NUCLEOTIDE SEQUENCE</scope>
    <source>
        <strain evidence="8">NRRL 28262</strain>
    </source>
</reference>
<dbReference type="SUPFAM" id="SSF56112">
    <property type="entry name" value="Protein kinase-like (PK-like)"/>
    <property type="match status" value="1"/>
</dbReference>
<dbReference type="PANTHER" id="PTHR24345">
    <property type="entry name" value="SERINE/THREONINE-PROTEIN KINASE PLK"/>
    <property type="match status" value="1"/>
</dbReference>
<dbReference type="PANTHER" id="PTHR24345:SF0">
    <property type="entry name" value="CELL CYCLE SERINE_THREONINE-PROTEIN KINASE CDC5_MSD2"/>
    <property type="match status" value="1"/>
</dbReference>
<proteinExistence type="predicted"/>
<evidence type="ECO:0000256" key="6">
    <source>
        <dbReference type="SAM" id="MobiDB-lite"/>
    </source>
</evidence>
<dbReference type="GO" id="GO:0004674">
    <property type="term" value="F:protein serine/threonine kinase activity"/>
    <property type="evidence" value="ECO:0007669"/>
    <property type="project" value="UniProtKB-KW"/>
</dbReference>
<feature type="compositionally biased region" description="Basic and acidic residues" evidence="6">
    <location>
        <begin position="422"/>
        <end position="432"/>
    </location>
</feature>
<feature type="compositionally biased region" description="Low complexity" evidence="6">
    <location>
        <begin position="403"/>
        <end position="418"/>
    </location>
</feature>
<feature type="compositionally biased region" description="Basic and acidic residues" evidence="6">
    <location>
        <begin position="383"/>
        <end position="399"/>
    </location>
</feature>
<evidence type="ECO:0000256" key="4">
    <source>
        <dbReference type="ARBA" id="ARBA00022777"/>
    </source>
</evidence>
<comment type="caution">
    <text evidence="8">The sequence shown here is derived from an EMBL/GenBank/DDBJ whole genome shotgun (WGS) entry which is preliminary data.</text>
</comment>
<dbReference type="Pfam" id="PF00069">
    <property type="entry name" value="Pkinase"/>
    <property type="match status" value="1"/>
</dbReference>
<dbReference type="GO" id="GO:0005634">
    <property type="term" value="C:nucleus"/>
    <property type="evidence" value="ECO:0007669"/>
    <property type="project" value="TreeGrafter"/>
</dbReference>
<keyword evidence="1" id="KW-0723">Serine/threonine-protein kinase</keyword>
<dbReference type="InterPro" id="IPR011009">
    <property type="entry name" value="Kinase-like_dom_sf"/>
</dbReference>
<keyword evidence="3" id="KW-0547">Nucleotide-binding</keyword>
<dbReference type="InterPro" id="IPR000719">
    <property type="entry name" value="Prot_kinase_dom"/>
</dbReference>
<evidence type="ECO:0000313" key="8">
    <source>
        <dbReference type="EMBL" id="KAG0277598.1"/>
    </source>
</evidence>
<organism evidence="8 9">
    <name type="scientific">Linnemannia exigua</name>
    <dbReference type="NCBI Taxonomy" id="604196"/>
    <lineage>
        <taxon>Eukaryota</taxon>
        <taxon>Fungi</taxon>
        <taxon>Fungi incertae sedis</taxon>
        <taxon>Mucoromycota</taxon>
        <taxon>Mortierellomycotina</taxon>
        <taxon>Mortierellomycetes</taxon>
        <taxon>Mortierellales</taxon>
        <taxon>Mortierellaceae</taxon>
        <taxon>Linnemannia</taxon>
    </lineage>
</organism>
<feature type="compositionally biased region" description="Polar residues" evidence="6">
    <location>
        <begin position="1"/>
        <end position="14"/>
    </location>
</feature>
<keyword evidence="4 8" id="KW-0418">Kinase</keyword>
<evidence type="ECO:0000313" key="9">
    <source>
        <dbReference type="Proteomes" id="UP001194580"/>
    </source>
</evidence>
<keyword evidence="5" id="KW-0067">ATP-binding</keyword>
<keyword evidence="9" id="KW-1185">Reference proteome</keyword>
<dbReference type="PROSITE" id="PS50011">
    <property type="entry name" value="PROTEIN_KINASE_DOM"/>
    <property type="match status" value="1"/>
</dbReference>
<sequence length="499" mass="56425">MMTSLNPTLTTNFHGETDTTQNNNYSNSNRNSNTNDNIHFTTITATISLSGCDNIFETNNTMSIHPAILPDLPDDPALTALLAPFLDDLMHDLDTVTTTTTVTGKENRKRVFQTNKTGEKYTETEALGEGVYKVVDRLGDLFVVKAPKETVSVDMIKKEIELLQTLRGHRNTIQYFGVVHDSSGMYLRQELCLTRDLASLMAKRRFLTEPEVCYFANQLIEGLRTIHRSGFIHRDLNPENILVGEGMVLKISNFGNAIHKSEQATGFVGTVGFVAPEVVKREVHTTAMDVFSLGIIMYMMFNFKKPRITDEHGVYPPPGKFYRKIRGSKNAKDFIKSTLKIKPKERSMMMDLALHDFLQQTSCPKTLSESVFDAAPTSTDDAVIEKTDITDGNKRKAGDDGDQAQAQGQGQGQAQEQGSNDGEQKEVTDKEGMMVNKRQKLDDLTPQEKLHWDTKDFKARRQELKEWWQVKQEQIKAEEERLKAKYGLRFDLSIAYDKM</sequence>
<accession>A0AAD4DGP2</accession>
<evidence type="ECO:0000259" key="7">
    <source>
        <dbReference type="PROSITE" id="PS50011"/>
    </source>
</evidence>
<evidence type="ECO:0000256" key="1">
    <source>
        <dbReference type="ARBA" id="ARBA00022527"/>
    </source>
</evidence>
<dbReference type="AlphaFoldDB" id="A0AAD4DGP2"/>
<dbReference type="EMBL" id="JAAAIL010000262">
    <property type="protein sequence ID" value="KAG0277598.1"/>
    <property type="molecule type" value="Genomic_DNA"/>
</dbReference>
<evidence type="ECO:0000256" key="3">
    <source>
        <dbReference type="ARBA" id="ARBA00022741"/>
    </source>
</evidence>
<feature type="compositionally biased region" description="Low complexity" evidence="6">
    <location>
        <begin position="19"/>
        <end position="34"/>
    </location>
</feature>
<feature type="region of interest" description="Disordered" evidence="6">
    <location>
        <begin position="1"/>
        <end position="34"/>
    </location>
</feature>
<dbReference type="GO" id="GO:0005524">
    <property type="term" value="F:ATP binding"/>
    <property type="evidence" value="ECO:0007669"/>
    <property type="project" value="UniProtKB-KW"/>
</dbReference>
<evidence type="ECO:0000256" key="2">
    <source>
        <dbReference type="ARBA" id="ARBA00022679"/>
    </source>
</evidence>
<keyword evidence="2" id="KW-0808">Transferase</keyword>
<feature type="region of interest" description="Disordered" evidence="6">
    <location>
        <begin position="378"/>
        <end position="438"/>
    </location>
</feature>
<feature type="domain" description="Protein kinase" evidence="7">
    <location>
        <begin position="121"/>
        <end position="358"/>
    </location>
</feature>